<sequence>MKPPPRRCRRSLSSRSSSDSRPTTRQAFSAPRSSAGPGSASSTARPPCWFSSASSETAKNSRFVSNSSFRPRRADCSGWCAVDARHGRVLLHRWKGAWPIRDASFAIWDPITGEWVELPILLELNQFFTWAAAVLCTYGDACCHLACCHVHLQVVVVANTPSVPK</sequence>
<dbReference type="PANTHER" id="PTHR32133">
    <property type="entry name" value="OS07G0120400 PROTEIN"/>
    <property type="match status" value="1"/>
</dbReference>
<dbReference type="Proteomes" id="UP000636709">
    <property type="component" value="Unassembled WGS sequence"/>
</dbReference>
<dbReference type="AlphaFoldDB" id="A0A835EV80"/>
<dbReference type="PANTHER" id="PTHR32133:SF386">
    <property type="entry name" value="F-BOX DOMAIN-CONTAINING PROTEIN"/>
    <property type="match status" value="1"/>
</dbReference>
<dbReference type="EMBL" id="JACEFO010001748">
    <property type="protein sequence ID" value="KAF8711540.1"/>
    <property type="molecule type" value="Genomic_DNA"/>
</dbReference>
<reference evidence="2" key="1">
    <citation type="submission" date="2020-07" db="EMBL/GenBank/DDBJ databases">
        <title>Genome sequence and genetic diversity analysis of an under-domesticated orphan crop, white fonio (Digitaria exilis).</title>
        <authorList>
            <person name="Bennetzen J.L."/>
            <person name="Chen S."/>
            <person name="Ma X."/>
            <person name="Wang X."/>
            <person name="Yssel A.E.J."/>
            <person name="Chaluvadi S.R."/>
            <person name="Johnson M."/>
            <person name="Gangashetty P."/>
            <person name="Hamidou F."/>
            <person name="Sanogo M.D."/>
            <person name="Zwaenepoel A."/>
            <person name="Wallace J."/>
            <person name="Van De Peer Y."/>
            <person name="Van Deynze A."/>
        </authorList>
    </citation>
    <scope>NUCLEOTIDE SEQUENCE</scope>
    <source>
        <tissue evidence="2">Leaves</tissue>
    </source>
</reference>
<comment type="caution">
    <text evidence="2">The sequence shown here is derived from an EMBL/GenBank/DDBJ whole genome shotgun (WGS) entry which is preliminary data.</text>
</comment>
<keyword evidence="3" id="KW-1185">Reference proteome</keyword>
<evidence type="ECO:0000313" key="2">
    <source>
        <dbReference type="EMBL" id="KAF8711540.1"/>
    </source>
</evidence>
<proteinExistence type="predicted"/>
<feature type="compositionally biased region" description="Basic residues" evidence="1">
    <location>
        <begin position="1"/>
        <end position="12"/>
    </location>
</feature>
<name>A0A835EV80_9POAL</name>
<protein>
    <submittedName>
        <fullName evidence="2">Uncharacterized protein</fullName>
    </submittedName>
</protein>
<evidence type="ECO:0000256" key="1">
    <source>
        <dbReference type="SAM" id="MobiDB-lite"/>
    </source>
</evidence>
<feature type="region of interest" description="Disordered" evidence="1">
    <location>
        <begin position="1"/>
        <end position="46"/>
    </location>
</feature>
<feature type="compositionally biased region" description="Low complexity" evidence="1">
    <location>
        <begin position="13"/>
        <end position="46"/>
    </location>
</feature>
<accession>A0A835EV80</accession>
<evidence type="ECO:0000313" key="3">
    <source>
        <dbReference type="Proteomes" id="UP000636709"/>
    </source>
</evidence>
<gene>
    <name evidence="2" type="ORF">HU200_028984</name>
</gene>
<organism evidence="2 3">
    <name type="scientific">Digitaria exilis</name>
    <dbReference type="NCBI Taxonomy" id="1010633"/>
    <lineage>
        <taxon>Eukaryota</taxon>
        <taxon>Viridiplantae</taxon>
        <taxon>Streptophyta</taxon>
        <taxon>Embryophyta</taxon>
        <taxon>Tracheophyta</taxon>
        <taxon>Spermatophyta</taxon>
        <taxon>Magnoliopsida</taxon>
        <taxon>Liliopsida</taxon>
        <taxon>Poales</taxon>
        <taxon>Poaceae</taxon>
        <taxon>PACMAD clade</taxon>
        <taxon>Panicoideae</taxon>
        <taxon>Panicodae</taxon>
        <taxon>Paniceae</taxon>
        <taxon>Anthephorinae</taxon>
        <taxon>Digitaria</taxon>
    </lineage>
</organism>